<evidence type="ECO:0000256" key="2">
    <source>
        <dbReference type="ARBA" id="ARBA00022723"/>
    </source>
</evidence>
<dbReference type="Proteomes" id="UP000077684">
    <property type="component" value="Unassembled WGS sequence"/>
</dbReference>
<evidence type="ECO:0000313" key="8">
    <source>
        <dbReference type="Proteomes" id="UP000077684"/>
    </source>
</evidence>
<dbReference type="PANTHER" id="PTHR46481">
    <property type="entry name" value="ZINC FINGER BED DOMAIN-CONTAINING PROTEIN 4"/>
    <property type="match status" value="1"/>
</dbReference>
<keyword evidence="2" id="KW-0479">Metal-binding</keyword>
<reference evidence="7" key="1">
    <citation type="submission" date="2016-04" db="EMBL/GenBank/DDBJ databases">
        <authorList>
            <person name="Nguyen H.D."/>
            <person name="Samba Siva P."/>
            <person name="Cullis J."/>
            <person name="Levesque C.A."/>
            <person name="Hambleton S."/>
        </authorList>
    </citation>
    <scope>NUCLEOTIDE SEQUENCE</scope>
    <source>
        <strain evidence="7">DAOMC 236426</strain>
    </source>
</reference>
<sequence>MSSHKAQATKAKITEVRRLVLKWVIVSNQPFTKPQNPHFRDIIRAINPSLSPALTSARTARCDLDAAHKEILQEAVGHVERNGLTFRVSHDGWTSPSRRYTFLPFVINYVDSDWSYKQFLLSLTVLRGPYTGAALAGHLIRVLSQHGLLDLWSGILVGDAGSANTRTCDALEYEVSQANSDLQAVVEYRRGDHSIFCFNHVFNRGMVDFYQGMGLKADENDTILCASADNPDEVKAPAASAAAADDSDNESRSDVDGVLEDEVDVVGHGDGIQLAPTGHAIGVGEGEDGGPEKGGVLAGEGVADDPEAEQALKLFEDMRCKLPTVAEEDETDDNDGAGDQGKDQGDGGGLVKDDDDEDLANPLNKIARLVVQIYNSSEALREFQRWMEMAYRDGPNPKLALIVTQKLNQTRWNSRFK</sequence>
<dbReference type="EMBL" id="LWDE02000140">
    <property type="protein sequence ID" value="KAE8252702.1"/>
    <property type="molecule type" value="Genomic_DNA"/>
</dbReference>
<dbReference type="AlphaFoldDB" id="A0A8X7MYG4"/>
<feature type="region of interest" description="Disordered" evidence="6">
    <location>
        <begin position="235"/>
        <end position="255"/>
    </location>
</feature>
<evidence type="ECO:0000256" key="1">
    <source>
        <dbReference type="ARBA" id="ARBA00004123"/>
    </source>
</evidence>
<evidence type="ECO:0000256" key="6">
    <source>
        <dbReference type="SAM" id="MobiDB-lite"/>
    </source>
</evidence>
<feature type="compositionally biased region" description="Acidic residues" evidence="6">
    <location>
        <begin position="326"/>
        <end position="336"/>
    </location>
</feature>
<dbReference type="GO" id="GO:0005634">
    <property type="term" value="C:nucleus"/>
    <property type="evidence" value="ECO:0007669"/>
    <property type="project" value="UniProtKB-SubCell"/>
</dbReference>
<keyword evidence="3" id="KW-0863">Zinc-finger</keyword>
<keyword evidence="5" id="KW-0539">Nucleus</keyword>
<dbReference type="InterPro" id="IPR012337">
    <property type="entry name" value="RNaseH-like_sf"/>
</dbReference>
<keyword evidence="4" id="KW-0862">Zinc</keyword>
<feature type="region of interest" description="Disordered" evidence="6">
    <location>
        <begin position="278"/>
        <end position="300"/>
    </location>
</feature>
<organism evidence="7 8">
    <name type="scientific">Tilletia controversa</name>
    <name type="common">dwarf bunt fungus</name>
    <dbReference type="NCBI Taxonomy" id="13291"/>
    <lineage>
        <taxon>Eukaryota</taxon>
        <taxon>Fungi</taxon>
        <taxon>Dikarya</taxon>
        <taxon>Basidiomycota</taxon>
        <taxon>Ustilaginomycotina</taxon>
        <taxon>Exobasidiomycetes</taxon>
        <taxon>Tilletiales</taxon>
        <taxon>Tilletiaceae</taxon>
        <taxon>Tilletia</taxon>
    </lineage>
</organism>
<evidence type="ECO:0000256" key="3">
    <source>
        <dbReference type="ARBA" id="ARBA00022771"/>
    </source>
</evidence>
<comment type="caution">
    <text evidence="7">The sequence shown here is derived from an EMBL/GenBank/DDBJ whole genome shotgun (WGS) entry which is preliminary data.</text>
</comment>
<gene>
    <name evidence="7" type="ORF">A4X06_0g1997</name>
</gene>
<keyword evidence="8" id="KW-1185">Reference proteome</keyword>
<dbReference type="SUPFAM" id="SSF53098">
    <property type="entry name" value="Ribonuclease H-like"/>
    <property type="match status" value="1"/>
</dbReference>
<dbReference type="GO" id="GO:0008270">
    <property type="term" value="F:zinc ion binding"/>
    <property type="evidence" value="ECO:0007669"/>
    <property type="project" value="UniProtKB-KW"/>
</dbReference>
<dbReference type="InterPro" id="IPR052035">
    <property type="entry name" value="ZnF_BED_domain_contain"/>
</dbReference>
<feature type="region of interest" description="Disordered" evidence="6">
    <location>
        <begin position="325"/>
        <end position="357"/>
    </location>
</feature>
<evidence type="ECO:0000256" key="4">
    <source>
        <dbReference type="ARBA" id="ARBA00022833"/>
    </source>
</evidence>
<comment type="subcellular location">
    <subcellularLocation>
        <location evidence="1">Nucleus</location>
    </subcellularLocation>
</comment>
<evidence type="ECO:0000256" key="5">
    <source>
        <dbReference type="ARBA" id="ARBA00023242"/>
    </source>
</evidence>
<proteinExistence type="predicted"/>
<protein>
    <submittedName>
        <fullName evidence="7">Uncharacterized protein</fullName>
    </submittedName>
</protein>
<accession>A0A8X7MYG4</accession>
<dbReference type="PANTHER" id="PTHR46481:SF10">
    <property type="entry name" value="ZINC FINGER BED DOMAIN-CONTAINING PROTEIN 39"/>
    <property type="match status" value="1"/>
</dbReference>
<evidence type="ECO:0000313" key="7">
    <source>
        <dbReference type="EMBL" id="KAE8252702.1"/>
    </source>
</evidence>
<name>A0A8X7MYG4_9BASI</name>
<reference evidence="7" key="2">
    <citation type="journal article" date="2019" name="IMA Fungus">
        <title>Genome sequencing and comparison of five Tilletia species to identify candidate genes for the detection of regulated species infecting wheat.</title>
        <authorList>
            <person name="Nguyen H.D.T."/>
            <person name="Sultana T."/>
            <person name="Kesanakurti P."/>
            <person name="Hambleton S."/>
        </authorList>
    </citation>
    <scope>NUCLEOTIDE SEQUENCE</scope>
    <source>
        <strain evidence="7">DAOMC 236426</strain>
    </source>
</reference>